<evidence type="ECO:0000256" key="4">
    <source>
        <dbReference type="ARBA" id="ARBA00023136"/>
    </source>
</evidence>
<evidence type="ECO:0000256" key="1">
    <source>
        <dbReference type="ARBA" id="ARBA00004141"/>
    </source>
</evidence>
<sequence>MFSEFSIWKERTRQLYVLRIIFVLLCVVLLLGSGYSILPSAVLLFAPLDHIFENATEAVKRQYMSTVVNLADSEAAIAYSKILRPMIYVFFTHQLIILINLSFVLLGTCYRSVFLTHVSMVAMVLILLVEAIGYGYYITVVQTWESKRTLRALGDMRPQFMGANSSNFQTFLFNFIHQRFQCCGIYSHTEWLNPTYNWSRQITYNGHVYDLRIPISCCPIVTSKQVPTCALMCSSEAPFERGCASYFSHMTLFRATQIPEKYYAIPFVIMHMLLVFIYIWKVTLISRIRTHYSGTATLSTKSLNEMQHPDKYAVNMMNNKGT</sequence>
<name>A0A8J4TJD4_9TREM</name>
<evidence type="ECO:0000313" key="6">
    <source>
        <dbReference type="EMBL" id="KAF5400169.1"/>
    </source>
</evidence>
<dbReference type="Pfam" id="PF00335">
    <property type="entry name" value="Tetraspanin"/>
    <property type="match status" value="1"/>
</dbReference>
<keyword evidence="3 5" id="KW-1133">Transmembrane helix</keyword>
<dbReference type="OrthoDB" id="6262661at2759"/>
<accession>A0A8J4TJD4</accession>
<feature type="transmembrane region" description="Helical" evidence="5">
    <location>
        <begin position="113"/>
        <end position="137"/>
    </location>
</feature>
<dbReference type="AlphaFoldDB" id="A0A8J4TJD4"/>
<feature type="transmembrane region" description="Helical" evidence="5">
    <location>
        <begin position="262"/>
        <end position="280"/>
    </location>
</feature>
<gene>
    <name evidence="6" type="ORF">PHET_06679</name>
</gene>
<reference evidence="6" key="1">
    <citation type="submission" date="2019-05" db="EMBL/GenBank/DDBJ databases">
        <title>Annotation for the trematode Paragonimus heterotremus.</title>
        <authorList>
            <person name="Choi Y.-J."/>
        </authorList>
    </citation>
    <scope>NUCLEOTIDE SEQUENCE</scope>
    <source>
        <strain evidence="6">LC</strain>
    </source>
</reference>
<dbReference type="InterPro" id="IPR018499">
    <property type="entry name" value="Tetraspanin/Peripherin"/>
</dbReference>
<organism evidence="6 7">
    <name type="scientific">Paragonimus heterotremus</name>
    <dbReference type="NCBI Taxonomy" id="100268"/>
    <lineage>
        <taxon>Eukaryota</taxon>
        <taxon>Metazoa</taxon>
        <taxon>Spiralia</taxon>
        <taxon>Lophotrochozoa</taxon>
        <taxon>Platyhelminthes</taxon>
        <taxon>Trematoda</taxon>
        <taxon>Digenea</taxon>
        <taxon>Plagiorchiida</taxon>
        <taxon>Troglotremata</taxon>
        <taxon>Troglotrematidae</taxon>
        <taxon>Paragonimus</taxon>
    </lineage>
</organism>
<comment type="caution">
    <text evidence="6">The sequence shown here is derived from an EMBL/GenBank/DDBJ whole genome shotgun (WGS) entry which is preliminary data.</text>
</comment>
<dbReference type="GO" id="GO:0016020">
    <property type="term" value="C:membrane"/>
    <property type="evidence" value="ECO:0007669"/>
    <property type="project" value="UniProtKB-SubCell"/>
</dbReference>
<evidence type="ECO:0000313" key="7">
    <source>
        <dbReference type="Proteomes" id="UP000748531"/>
    </source>
</evidence>
<dbReference type="Gene3D" id="1.10.1450.10">
    <property type="entry name" value="Tetraspanin"/>
    <property type="match status" value="1"/>
</dbReference>
<keyword evidence="2 5" id="KW-0812">Transmembrane</keyword>
<proteinExistence type="predicted"/>
<comment type="subcellular location">
    <subcellularLocation>
        <location evidence="1">Membrane</location>
        <topology evidence="1">Multi-pass membrane protein</topology>
    </subcellularLocation>
</comment>
<dbReference type="Proteomes" id="UP000748531">
    <property type="component" value="Unassembled WGS sequence"/>
</dbReference>
<evidence type="ECO:0008006" key="8">
    <source>
        <dbReference type="Google" id="ProtNLM"/>
    </source>
</evidence>
<evidence type="ECO:0000256" key="3">
    <source>
        <dbReference type="ARBA" id="ARBA00022989"/>
    </source>
</evidence>
<dbReference type="InterPro" id="IPR008952">
    <property type="entry name" value="Tetraspanin_EC2_sf"/>
</dbReference>
<evidence type="ECO:0000256" key="5">
    <source>
        <dbReference type="SAM" id="Phobius"/>
    </source>
</evidence>
<protein>
    <recommendedName>
        <fullName evidence="8">Tetraspanin</fullName>
    </recommendedName>
</protein>
<feature type="transmembrane region" description="Helical" evidence="5">
    <location>
        <begin position="16"/>
        <end position="38"/>
    </location>
</feature>
<dbReference type="SUPFAM" id="SSF48652">
    <property type="entry name" value="Tetraspanin"/>
    <property type="match status" value="1"/>
</dbReference>
<keyword evidence="7" id="KW-1185">Reference proteome</keyword>
<dbReference type="EMBL" id="LUCH01003410">
    <property type="protein sequence ID" value="KAF5400169.1"/>
    <property type="molecule type" value="Genomic_DNA"/>
</dbReference>
<keyword evidence="4 5" id="KW-0472">Membrane</keyword>
<evidence type="ECO:0000256" key="2">
    <source>
        <dbReference type="ARBA" id="ARBA00022692"/>
    </source>
</evidence>
<feature type="transmembrane region" description="Helical" evidence="5">
    <location>
        <begin position="86"/>
        <end position="106"/>
    </location>
</feature>